<accession>A0ABP3YMF2</accession>
<gene>
    <name evidence="2" type="ORF">GCM10009559_56390</name>
</gene>
<proteinExistence type="predicted"/>
<protein>
    <submittedName>
        <fullName evidence="2">Uncharacterized protein</fullName>
    </submittedName>
</protein>
<evidence type="ECO:0000313" key="2">
    <source>
        <dbReference type="EMBL" id="GAA0896869.1"/>
    </source>
</evidence>
<feature type="region of interest" description="Disordered" evidence="1">
    <location>
        <begin position="1"/>
        <end position="24"/>
    </location>
</feature>
<dbReference type="EMBL" id="BAAAHP010000177">
    <property type="protein sequence ID" value="GAA0896869.1"/>
    <property type="molecule type" value="Genomic_DNA"/>
</dbReference>
<evidence type="ECO:0000313" key="3">
    <source>
        <dbReference type="Proteomes" id="UP001499967"/>
    </source>
</evidence>
<sequence>MSDTPTAKATRSIRPPRTVGTTFTTAPTKLSTTAAALFPGSVRAYCQAGTWSGEVVARHALQRRAVAMASYRRG</sequence>
<reference evidence="3" key="1">
    <citation type="journal article" date="2019" name="Int. J. Syst. Evol. Microbiol.">
        <title>The Global Catalogue of Microorganisms (GCM) 10K type strain sequencing project: providing services to taxonomists for standard genome sequencing and annotation.</title>
        <authorList>
            <consortium name="The Broad Institute Genomics Platform"/>
            <consortium name="The Broad Institute Genome Sequencing Center for Infectious Disease"/>
            <person name="Wu L."/>
            <person name="Ma J."/>
        </authorList>
    </citation>
    <scope>NUCLEOTIDE SEQUENCE [LARGE SCALE GENOMIC DNA]</scope>
    <source>
        <strain evidence="3">JCM 11117</strain>
    </source>
</reference>
<evidence type="ECO:0000256" key="1">
    <source>
        <dbReference type="SAM" id="MobiDB-lite"/>
    </source>
</evidence>
<organism evidence="2 3">
    <name type="scientific">Pseudonocardia zijingensis</name>
    <dbReference type="NCBI Taxonomy" id="153376"/>
    <lineage>
        <taxon>Bacteria</taxon>
        <taxon>Bacillati</taxon>
        <taxon>Actinomycetota</taxon>
        <taxon>Actinomycetes</taxon>
        <taxon>Pseudonocardiales</taxon>
        <taxon>Pseudonocardiaceae</taxon>
        <taxon>Pseudonocardia</taxon>
    </lineage>
</organism>
<dbReference type="Proteomes" id="UP001499967">
    <property type="component" value="Unassembled WGS sequence"/>
</dbReference>
<keyword evidence="3" id="KW-1185">Reference proteome</keyword>
<comment type="caution">
    <text evidence="2">The sequence shown here is derived from an EMBL/GenBank/DDBJ whole genome shotgun (WGS) entry which is preliminary data.</text>
</comment>
<name>A0ABP3YMF2_9PSEU</name>